<evidence type="ECO:0000313" key="5">
    <source>
        <dbReference type="EMBL" id="MDR7136069.1"/>
    </source>
</evidence>
<dbReference type="Proteomes" id="UP001251524">
    <property type="component" value="Unassembled WGS sequence"/>
</dbReference>
<dbReference type="Gene3D" id="3.40.50.10070">
    <property type="entry name" value="TolB, N-terminal domain"/>
    <property type="match status" value="1"/>
</dbReference>
<dbReference type="NCBIfam" id="NF047558">
    <property type="entry name" value="TPR_END_plus"/>
    <property type="match status" value="1"/>
</dbReference>
<gene>
    <name evidence="5" type="ORF">J2X06_003287</name>
</gene>
<keyword evidence="1" id="KW-0677">Repeat</keyword>
<evidence type="ECO:0000256" key="3">
    <source>
        <dbReference type="PROSITE-ProRule" id="PRU00339"/>
    </source>
</evidence>
<accession>A0ABU1WEU5</accession>
<dbReference type="GO" id="GO:0004016">
    <property type="term" value="F:adenylate cyclase activity"/>
    <property type="evidence" value="ECO:0007669"/>
    <property type="project" value="UniProtKB-EC"/>
</dbReference>
<feature type="domain" description="TIR" evidence="4">
    <location>
        <begin position="1"/>
        <end position="117"/>
    </location>
</feature>
<reference evidence="5 6" key="1">
    <citation type="submission" date="2023-07" db="EMBL/GenBank/DDBJ databases">
        <title>Sorghum-associated microbial communities from plants grown in Nebraska, USA.</title>
        <authorList>
            <person name="Schachtman D."/>
        </authorList>
    </citation>
    <scope>NUCLEOTIDE SEQUENCE [LARGE SCALE GENOMIC DNA]</scope>
    <source>
        <strain evidence="5 6">BE198</strain>
    </source>
</reference>
<evidence type="ECO:0000313" key="6">
    <source>
        <dbReference type="Proteomes" id="UP001251524"/>
    </source>
</evidence>
<dbReference type="RefSeq" id="WP_310064238.1">
    <property type="nucleotide sequence ID" value="NZ_JAVDVY010000003.1"/>
</dbReference>
<dbReference type="InterPro" id="IPR035897">
    <property type="entry name" value="Toll_tir_struct_dom_sf"/>
</dbReference>
<feature type="repeat" description="TPR" evidence="3">
    <location>
        <begin position="367"/>
        <end position="400"/>
    </location>
</feature>
<dbReference type="InterPro" id="IPR000157">
    <property type="entry name" value="TIR_dom"/>
</dbReference>
<dbReference type="Pfam" id="PF13676">
    <property type="entry name" value="TIR_2"/>
    <property type="match status" value="1"/>
</dbReference>
<evidence type="ECO:0000259" key="4">
    <source>
        <dbReference type="PROSITE" id="PS50104"/>
    </source>
</evidence>
<keyword evidence="2 3" id="KW-0802">TPR repeat</keyword>
<dbReference type="EMBL" id="JAVDVY010000003">
    <property type="protein sequence ID" value="MDR7136069.1"/>
    <property type="molecule type" value="Genomic_DNA"/>
</dbReference>
<name>A0ABU1WEU5_9GAMM</name>
<dbReference type="SUPFAM" id="SSF52200">
    <property type="entry name" value="Toll/Interleukin receptor TIR domain"/>
    <property type="match status" value="1"/>
</dbReference>
<proteinExistence type="predicted"/>
<dbReference type="InterPro" id="IPR051685">
    <property type="entry name" value="Ycf3/AcsC/BcsC/TPR_MFPF"/>
</dbReference>
<keyword evidence="6" id="KW-1185">Reference proteome</keyword>
<evidence type="ECO:0000256" key="1">
    <source>
        <dbReference type="ARBA" id="ARBA00022737"/>
    </source>
</evidence>
<dbReference type="InterPro" id="IPR019734">
    <property type="entry name" value="TPR_rpt"/>
</dbReference>
<organism evidence="5 6">
    <name type="scientific">Lysobacter niastensis</name>
    <dbReference type="NCBI Taxonomy" id="380629"/>
    <lineage>
        <taxon>Bacteria</taxon>
        <taxon>Pseudomonadati</taxon>
        <taxon>Pseudomonadota</taxon>
        <taxon>Gammaproteobacteria</taxon>
        <taxon>Lysobacterales</taxon>
        <taxon>Lysobacteraceae</taxon>
        <taxon>Lysobacter</taxon>
    </lineage>
</organism>
<dbReference type="InterPro" id="IPR011990">
    <property type="entry name" value="TPR-like_helical_dom_sf"/>
</dbReference>
<keyword evidence="5" id="KW-0456">Lyase</keyword>
<dbReference type="PROSITE" id="PS50104">
    <property type="entry name" value="TIR"/>
    <property type="match status" value="1"/>
</dbReference>
<evidence type="ECO:0000256" key="2">
    <source>
        <dbReference type="ARBA" id="ARBA00022803"/>
    </source>
</evidence>
<dbReference type="PROSITE" id="PS50005">
    <property type="entry name" value="TPR"/>
    <property type="match status" value="2"/>
</dbReference>
<protein>
    <submittedName>
        <fullName evidence="5">Adenylate cyclase</fullName>
        <ecNumber evidence="5">4.6.1.1</ecNumber>
    </submittedName>
</protein>
<dbReference type="Pfam" id="PF13432">
    <property type="entry name" value="TPR_16"/>
    <property type="match status" value="2"/>
</dbReference>
<dbReference type="PANTHER" id="PTHR44943">
    <property type="entry name" value="CELLULOSE SYNTHASE OPERON PROTEIN C"/>
    <property type="match status" value="1"/>
</dbReference>
<dbReference type="SUPFAM" id="SSF48452">
    <property type="entry name" value="TPR-like"/>
    <property type="match status" value="2"/>
</dbReference>
<dbReference type="SMART" id="SM00028">
    <property type="entry name" value="TPR"/>
    <property type="match status" value="6"/>
</dbReference>
<dbReference type="EC" id="4.6.1.1" evidence="5"/>
<sequence>MADIFVSYSRQDRPRVAPLVTALEAQGWSVWWDPDITPGEEFDSLISRELDEARSLIVVWTPQSVESRWVRGEARDAADRGVLVPIRFDNAKLPIDFRAMHATDMDGWSEDRHAPAFLSLCKALEAKLGVGHHATHKKDDKDERIGICVLPFVNMSTVPEDEYFSDGIAGEILTLLAKLPQLKVASRTSSFSFKGRQVSIPTVARELGVSVVLEGSVRRAGDRVRITAQLIEAESDSYLWSETYDRQMKDVFAIQDDIAHSIVDALQVTLTPGERRSMQYVATTNPEAYDFYLRGRRYMYSMARRDYEHAIRMFEQAIRLDGMYALAYAGMADAYSHLYRYADASAENVAQANRASEKALVLDPQSAEAHASRGLALVIGEQYEEAHKEFDIATTLNPHLFEAYCYYGMACSSQGDHERAAQLYARAIEINPSDFQVPMFLAQSYASLGRRQDEMRVRLGALSTLNQHIRLNPHDTRALYMSALNLFRVGEKQRAKELAEQALRQDQDEPVVLYNVACFYAIQGDHERAIELLEKAVALGFGDRAWIETDSDLDPLHGHPRFAALLAKIGPAAAVA</sequence>
<dbReference type="Gene3D" id="1.25.40.10">
    <property type="entry name" value="Tetratricopeptide repeat domain"/>
    <property type="match status" value="3"/>
</dbReference>
<dbReference type="PANTHER" id="PTHR44943:SF8">
    <property type="entry name" value="TPR REPEAT-CONTAINING PROTEIN MJ0263"/>
    <property type="match status" value="1"/>
</dbReference>
<dbReference type="Gene3D" id="3.40.50.10140">
    <property type="entry name" value="Toll/interleukin-1 receptor homology (TIR) domain"/>
    <property type="match status" value="1"/>
</dbReference>
<comment type="caution">
    <text evidence="5">The sequence shown here is derived from an EMBL/GenBank/DDBJ whole genome shotgun (WGS) entry which is preliminary data.</text>
</comment>
<feature type="repeat" description="TPR" evidence="3">
    <location>
        <begin position="401"/>
        <end position="434"/>
    </location>
</feature>